<dbReference type="EMBL" id="JBHULX010000021">
    <property type="protein sequence ID" value="MFD2591392.1"/>
    <property type="molecule type" value="Genomic_DNA"/>
</dbReference>
<dbReference type="RefSeq" id="WP_378298145.1">
    <property type="nucleotide sequence ID" value="NZ_JBHULX010000021.1"/>
</dbReference>
<organism evidence="1 2">
    <name type="scientific">Aquimarina hainanensis</name>
    <dbReference type="NCBI Taxonomy" id="1578017"/>
    <lineage>
        <taxon>Bacteria</taxon>
        <taxon>Pseudomonadati</taxon>
        <taxon>Bacteroidota</taxon>
        <taxon>Flavobacteriia</taxon>
        <taxon>Flavobacteriales</taxon>
        <taxon>Flavobacteriaceae</taxon>
        <taxon>Aquimarina</taxon>
    </lineage>
</organism>
<accession>A0ABW5N790</accession>
<proteinExistence type="predicted"/>
<keyword evidence="2" id="KW-1185">Reference proteome</keyword>
<protein>
    <submittedName>
        <fullName evidence="1">Uncharacterized protein</fullName>
    </submittedName>
</protein>
<dbReference type="Proteomes" id="UP001597459">
    <property type="component" value="Unassembled WGS sequence"/>
</dbReference>
<evidence type="ECO:0000313" key="2">
    <source>
        <dbReference type="Proteomes" id="UP001597459"/>
    </source>
</evidence>
<evidence type="ECO:0000313" key="1">
    <source>
        <dbReference type="EMBL" id="MFD2591392.1"/>
    </source>
</evidence>
<reference evidence="2" key="1">
    <citation type="journal article" date="2019" name="Int. J. Syst. Evol. Microbiol.">
        <title>The Global Catalogue of Microorganisms (GCM) 10K type strain sequencing project: providing services to taxonomists for standard genome sequencing and annotation.</title>
        <authorList>
            <consortium name="The Broad Institute Genomics Platform"/>
            <consortium name="The Broad Institute Genome Sequencing Center for Infectious Disease"/>
            <person name="Wu L."/>
            <person name="Ma J."/>
        </authorList>
    </citation>
    <scope>NUCLEOTIDE SEQUENCE [LARGE SCALE GENOMIC DNA]</scope>
    <source>
        <strain evidence="2">KCTC 42423</strain>
    </source>
</reference>
<gene>
    <name evidence="1" type="ORF">ACFSTE_11200</name>
</gene>
<comment type="caution">
    <text evidence="1">The sequence shown here is derived from an EMBL/GenBank/DDBJ whole genome shotgun (WGS) entry which is preliminary data.</text>
</comment>
<name>A0ABW5N790_9FLAO</name>
<sequence>MKTVFWIIIVVLFCNCSRDDAPETSVIKPVHINFVKEDGTSVTTFDCINPNDKYFVSIVVEAEGSGTVEKTLVEYTVNGVLHSMVFTGIENQRNQIILKEGENVAQLVDTGIYAKVSYVAAEAFELVE</sequence>